<evidence type="ECO:0000313" key="2">
    <source>
        <dbReference type="EMBL" id="TFH68860.1"/>
    </source>
</evidence>
<sequence>MSHSAATPPLQRFIDFYQQPLNSAALAALPEVYHADIEFSDPAHRIAGLAPFQRYFDNMIANIGHCQFVVHSAVQRDSDPLAFVDWSMSVQHRRLNGGALFTVTGASKLKFSGPGADAKIIYHQDFFDLGAMLYERLPLLGAVVRRIRNQLGQ</sequence>
<evidence type="ECO:0000259" key="1">
    <source>
        <dbReference type="Pfam" id="PF12680"/>
    </source>
</evidence>
<dbReference type="Proteomes" id="UP000298133">
    <property type="component" value="Unassembled WGS sequence"/>
</dbReference>
<organism evidence="2 3">
    <name type="scientific">Gammaproteobacteria bacterium LSUCC0057</name>
    <dbReference type="NCBI Taxonomy" id="2559237"/>
    <lineage>
        <taxon>Bacteria</taxon>
        <taxon>Pseudomonadati</taxon>
        <taxon>Pseudomonadota</taxon>
        <taxon>Gammaproteobacteria</taxon>
        <taxon>Cellvibrionales</taxon>
        <taxon>Porticoccaceae</taxon>
        <taxon>SAR92 clade</taxon>
    </lineage>
</organism>
<protein>
    <submittedName>
        <fullName evidence="2">Nuclear transport factor 2 family protein</fullName>
    </submittedName>
</protein>
<dbReference type="SUPFAM" id="SSF54427">
    <property type="entry name" value="NTF2-like"/>
    <property type="match status" value="1"/>
</dbReference>
<reference evidence="2 3" key="1">
    <citation type="submission" date="2019-03" db="EMBL/GenBank/DDBJ databases">
        <title>Draft genome of Gammaproteobacteria bacterium LSUCC0057, a member of the SAR92 clade.</title>
        <authorList>
            <person name="Lanclos V.C."/>
            <person name="Doiron C."/>
            <person name="Henson M.W."/>
            <person name="Thrash J.C."/>
        </authorList>
    </citation>
    <scope>NUCLEOTIDE SEQUENCE [LARGE SCALE GENOMIC DNA]</scope>
    <source>
        <strain evidence="2 3">LSUCC0057</strain>
    </source>
</reference>
<dbReference type="AlphaFoldDB" id="A0A4Y8UJH4"/>
<comment type="caution">
    <text evidence="2">The sequence shown here is derived from an EMBL/GenBank/DDBJ whole genome shotgun (WGS) entry which is preliminary data.</text>
</comment>
<name>A0A4Y8UJH4_9GAMM</name>
<feature type="domain" description="SnoaL-like" evidence="1">
    <location>
        <begin position="16"/>
        <end position="111"/>
    </location>
</feature>
<dbReference type="Gene3D" id="3.10.450.50">
    <property type="match status" value="1"/>
</dbReference>
<dbReference type="InterPro" id="IPR037401">
    <property type="entry name" value="SnoaL-like"/>
</dbReference>
<dbReference type="Pfam" id="PF12680">
    <property type="entry name" value="SnoaL_2"/>
    <property type="match status" value="1"/>
</dbReference>
<dbReference type="OrthoDB" id="1115105at2"/>
<accession>A0A4Y8UJH4</accession>
<gene>
    <name evidence="2" type="ORF">E3W66_02600</name>
</gene>
<dbReference type="InterPro" id="IPR032710">
    <property type="entry name" value="NTF2-like_dom_sf"/>
</dbReference>
<keyword evidence="3" id="KW-1185">Reference proteome</keyword>
<dbReference type="EMBL" id="SPIA01000001">
    <property type="protein sequence ID" value="TFH68860.1"/>
    <property type="molecule type" value="Genomic_DNA"/>
</dbReference>
<proteinExistence type="predicted"/>
<evidence type="ECO:0000313" key="3">
    <source>
        <dbReference type="Proteomes" id="UP000298133"/>
    </source>
</evidence>